<dbReference type="PROSITE" id="PS51257">
    <property type="entry name" value="PROKAR_LIPOPROTEIN"/>
    <property type="match status" value="1"/>
</dbReference>
<gene>
    <name evidence="1" type="ORF">M666_18660</name>
</gene>
<dbReference type="KEGG" id="cbat:M666_18660"/>
<name>A0AAU8S2B6_9FLAO</name>
<evidence type="ECO:0000313" key="1">
    <source>
        <dbReference type="EMBL" id="AIZ43395.1"/>
    </source>
</evidence>
<protein>
    <recommendedName>
        <fullName evidence="3">Nuclear transport factor 2 family protein</fullName>
    </recommendedName>
</protein>
<evidence type="ECO:0008006" key="3">
    <source>
        <dbReference type="Google" id="ProtNLM"/>
    </source>
</evidence>
<dbReference type="EMBL" id="CP009976">
    <property type="protein sequence ID" value="AIZ43395.1"/>
    <property type="molecule type" value="Genomic_DNA"/>
</dbReference>
<dbReference type="Proteomes" id="UP000030786">
    <property type="component" value="Chromosome"/>
</dbReference>
<evidence type="ECO:0000313" key="2">
    <source>
        <dbReference type="Proteomes" id="UP000030786"/>
    </source>
</evidence>
<dbReference type="GeneID" id="78062731"/>
<reference evidence="1 2" key="1">
    <citation type="journal article" date="2014" name="Environ. Microbiol.">
        <title>Contrasting genomic patterns and infection strategies of two co-existing Bacteroidetes podovirus genera.</title>
        <authorList>
            <person name="Holmfeldt K."/>
            <person name="Howard-Varona C."/>
            <person name="Solonenko N."/>
            <person name="Sullivan M.B."/>
        </authorList>
    </citation>
    <scope>NUCLEOTIDE SEQUENCE [LARGE SCALE GENOMIC DNA]</scope>
    <source>
        <strain evidence="1 2">18</strain>
    </source>
</reference>
<accession>A0AAU8S2B6</accession>
<proteinExistence type="predicted"/>
<dbReference type="AlphaFoldDB" id="A0AAU8S2B6"/>
<organism evidence="1 2">
    <name type="scientific">Cellulophaga baltica 18</name>
    <dbReference type="NCBI Taxonomy" id="1348584"/>
    <lineage>
        <taxon>Bacteria</taxon>
        <taxon>Pseudomonadati</taxon>
        <taxon>Bacteroidota</taxon>
        <taxon>Flavobacteriia</taxon>
        <taxon>Flavobacteriales</taxon>
        <taxon>Flavobacteriaceae</taxon>
        <taxon>Cellulophaga</taxon>
    </lineage>
</organism>
<sequence length="197" mass="23283">MNKTIVLLLLLTIGIISCKNSEKVINRAEITKQYYKNLDNSDYSKISEWFANSIRTIEGEHKNTYSKKEYLEILKWDAVFEPNYEILQIEQKDGIVKAKISKMDKRIFFLHEKPFVIHQIIKFQKDKIISIETDYLNFDYPTWEKNKNGILSWIDKNNPKLNGFINDLTEDGGIKFLKAMELYKNNYSPKTTEIKNN</sequence>
<dbReference type="RefSeq" id="WP_029445649.1">
    <property type="nucleotide sequence ID" value="NZ_CP009976.1"/>
</dbReference>